<evidence type="ECO:0000256" key="4">
    <source>
        <dbReference type="ARBA" id="ARBA00022840"/>
    </source>
</evidence>
<dbReference type="PROSITE" id="PS00211">
    <property type="entry name" value="ABC_TRANSPORTER_1"/>
    <property type="match status" value="1"/>
</dbReference>
<dbReference type="PANTHER" id="PTHR43776">
    <property type="entry name" value="TRANSPORT ATP-BINDING PROTEIN"/>
    <property type="match status" value="1"/>
</dbReference>
<protein>
    <submittedName>
        <fullName evidence="6">ATP-binding cassette domain-containing protein</fullName>
    </submittedName>
</protein>
<evidence type="ECO:0000256" key="1">
    <source>
        <dbReference type="ARBA" id="ARBA00005417"/>
    </source>
</evidence>
<dbReference type="Pfam" id="PF00005">
    <property type="entry name" value="ABC_tran"/>
    <property type="match status" value="1"/>
</dbReference>
<dbReference type="GO" id="GO:0005524">
    <property type="term" value="F:ATP binding"/>
    <property type="evidence" value="ECO:0007669"/>
    <property type="project" value="UniProtKB-KW"/>
</dbReference>
<dbReference type="SMART" id="SM00382">
    <property type="entry name" value="AAA"/>
    <property type="match status" value="1"/>
</dbReference>
<keyword evidence="3" id="KW-0547">Nucleotide-binding</keyword>
<dbReference type="EMBL" id="JAKXMK010000043">
    <property type="protein sequence ID" value="MCH6171427.1"/>
    <property type="molecule type" value="Genomic_DNA"/>
</dbReference>
<comment type="similarity">
    <text evidence="1">Belongs to the ABC transporter superfamily.</text>
</comment>
<organism evidence="6 7">
    <name type="scientific">Pseudonocardia alaniniphila</name>
    <dbReference type="NCBI Taxonomy" id="75291"/>
    <lineage>
        <taxon>Bacteria</taxon>
        <taxon>Bacillati</taxon>
        <taxon>Actinomycetota</taxon>
        <taxon>Actinomycetes</taxon>
        <taxon>Pseudonocardiales</taxon>
        <taxon>Pseudonocardiaceae</taxon>
        <taxon>Pseudonocardia</taxon>
    </lineage>
</organism>
<accession>A0ABS9TSD5</accession>
<dbReference type="InterPro" id="IPR027417">
    <property type="entry name" value="P-loop_NTPase"/>
</dbReference>
<dbReference type="PANTHER" id="PTHR43776:SF7">
    <property type="entry name" value="D,D-DIPEPTIDE TRANSPORT ATP-BINDING PROTEIN DDPF-RELATED"/>
    <property type="match status" value="1"/>
</dbReference>
<keyword evidence="7" id="KW-1185">Reference proteome</keyword>
<dbReference type="InterPro" id="IPR003439">
    <property type="entry name" value="ABC_transporter-like_ATP-bd"/>
</dbReference>
<dbReference type="InterPro" id="IPR050319">
    <property type="entry name" value="ABC_transp_ATP-bind"/>
</dbReference>
<dbReference type="InterPro" id="IPR017871">
    <property type="entry name" value="ABC_transporter-like_CS"/>
</dbReference>
<dbReference type="InterPro" id="IPR003593">
    <property type="entry name" value="AAA+_ATPase"/>
</dbReference>
<evidence type="ECO:0000259" key="5">
    <source>
        <dbReference type="PROSITE" id="PS50893"/>
    </source>
</evidence>
<sequence>MLHADDLWFRYDTRLPWIVRGVSLRIEDGEVVGLRGPSGTGKSTLGRLLAGFAQPDRGSVTVDGAPARPDNQARRAHPVQLVLQHPERAVNPRWTVREILAETGASRTDIDGLDQALVAPQWLDRFPHEISGGELQRVNLARALLARPRFIIADEISASLDAVTQARIWHLLLAETRSAGIGVLAISHDPPLLDVVADRTLEWADLSTIGTPELTSLEPPR</sequence>
<dbReference type="PROSITE" id="PS50893">
    <property type="entry name" value="ABC_TRANSPORTER_2"/>
    <property type="match status" value="1"/>
</dbReference>
<name>A0ABS9TSD5_9PSEU</name>
<comment type="caution">
    <text evidence="6">The sequence shown here is derived from an EMBL/GenBank/DDBJ whole genome shotgun (WGS) entry which is preliminary data.</text>
</comment>
<evidence type="ECO:0000256" key="3">
    <source>
        <dbReference type="ARBA" id="ARBA00022741"/>
    </source>
</evidence>
<dbReference type="RefSeq" id="WP_241042233.1">
    <property type="nucleotide sequence ID" value="NZ_BAAAJF010000038.1"/>
</dbReference>
<proteinExistence type="inferred from homology"/>
<evidence type="ECO:0000256" key="2">
    <source>
        <dbReference type="ARBA" id="ARBA00022448"/>
    </source>
</evidence>
<dbReference type="Proteomes" id="UP001299970">
    <property type="component" value="Unassembled WGS sequence"/>
</dbReference>
<gene>
    <name evidence="6" type="ORF">MMF94_37530</name>
</gene>
<keyword evidence="2" id="KW-0813">Transport</keyword>
<reference evidence="6 7" key="1">
    <citation type="submission" date="2022-03" db="EMBL/GenBank/DDBJ databases">
        <title>Pseudonocardia alaer sp. nov., a novel actinomycete isolated from reed forest soil.</title>
        <authorList>
            <person name="Wang L."/>
        </authorList>
    </citation>
    <scope>NUCLEOTIDE SEQUENCE [LARGE SCALE GENOMIC DNA]</scope>
    <source>
        <strain evidence="6 7">Y-16303</strain>
    </source>
</reference>
<evidence type="ECO:0000313" key="6">
    <source>
        <dbReference type="EMBL" id="MCH6171427.1"/>
    </source>
</evidence>
<feature type="domain" description="ABC transporter" evidence="5">
    <location>
        <begin position="2"/>
        <end position="221"/>
    </location>
</feature>
<keyword evidence="4 6" id="KW-0067">ATP-binding</keyword>
<dbReference type="SUPFAM" id="SSF52540">
    <property type="entry name" value="P-loop containing nucleoside triphosphate hydrolases"/>
    <property type="match status" value="1"/>
</dbReference>
<dbReference type="Gene3D" id="3.40.50.300">
    <property type="entry name" value="P-loop containing nucleotide triphosphate hydrolases"/>
    <property type="match status" value="1"/>
</dbReference>
<evidence type="ECO:0000313" key="7">
    <source>
        <dbReference type="Proteomes" id="UP001299970"/>
    </source>
</evidence>